<keyword evidence="11 13" id="KW-0472">Membrane</keyword>
<comment type="cofactor">
    <cofactor evidence="1">
        <name>heme b</name>
        <dbReference type="ChEBI" id="CHEBI:60344"/>
    </cofactor>
</comment>
<proteinExistence type="inferred from homology"/>
<evidence type="ECO:0000259" key="14">
    <source>
        <dbReference type="Pfam" id="PF01292"/>
    </source>
</evidence>
<accession>A0A0K6HRI3</accession>
<evidence type="ECO:0000256" key="4">
    <source>
        <dbReference type="ARBA" id="ARBA00022475"/>
    </source>
</evidence>
<dbReference type="STRING" id="339866.GCA_001418255_00210"/>
<keyword evidence="3" id="KW-0813">Transport</keyword>
<protein>
    <submittedName>
        <fullName evidence="15">Cytochrome b561</fullName>
    </submittedName>
</protein>
<evidence type="ECO:0000256" key="5">
    <source>
        <dbReference type="ARBA" id="ARBA00022617"/>
    </source>
</evidence>
<comment type="similarity">
    <text evidence="12">Belongs to the cytochrome b561 family.</text>
</comment>
<evidence type="ECO:0000256" key="12">
    <source>
        <dbReference type="ARBA" id="ARBA00037975"/>
    </source>
</evidence>
<organism evidence="15 16">
    <name type="scientific">Thiomonas bhubaneswarensis</name>
    <dbReference type="NCBI Taxonomy" id="339866"/>
    <lineage>
        <taxon>Bacteria</taxon>
        <taxon>Pseudomonadati</taxon>
        <taxon>Pseudomonadota</taxon>
        <taxon>Betaproteobacteria</taxon>
        <taxon>Burkholderiales</taxon>
        <taxon>Thiomonas</taxon>
    </lineage>
</organism>
<dbReference type="GO" id="GO:0046872">
    <property type="term" value="F:metal ion binding"/>
    <property type="evidence" value="ECO:0007669"/>
    <property type="project" value="UniProtKB-KW"/>
</dbReference>
<gene>
    <name evidence="15" type="ORF">Ga0061069_101212</name>
</gene>
<keyword evidence="7" id="KW-0479">Metal-binding</keyword>
<dbReference type="Proteomes" id="UP000183649">
    <property type="component" value="Unassembled WGS sequence"/>
</dbReference>
<evidence type="ECO:0000313" key="15">
    <source>
        <dbReference type="EMBL" id="CUA93393.1"/>
    </source>
</evidence>
<dbReference type="InterPro" id="IPR011577">
    <property type="entry name" value="Cyt_b561_bac/Ni-Hgenase"/>
</dbReference>
<dbReference type="InterPro" id="IPR052168">
    <property type="entry name" value="Cytochrome_b561_oxidase"/>
</dbReference>
<feature type="transmembrane region" description="Helical" evidence="13">
    <location>
        <begin position="18"/>
        <end position="36"/>
    </location>
</feature>
<dbReference type="EMBL" id="CYHF01000001">
    <property type="protein sequence ID" value="CUA93393.1"/>
    <property type="molecule type" value="Genomic_DNA"/>
</dbReference>
<dbReference type="GO" id="GO:0022904">
    <property type="term" value="P:respiratory electron transport chain"/>
    <property type="evidence" value="ECO:0007669"/>
    <property type="project" value="InterPro"/>
</dbReference>
<dbReference type="GO" id="GO:0020037">
    <property type="term" value="F:heme binding"/>
    <property type="evidence" value="ECO:0007669"/>
    <property type="project" value="TreeGrafter"/>
</dbReference>
<evidence type="ECO:0000256" key="3">
    <source>
        <dbReference type="ARBA" id="ARBA00022448"/>
    </source>
</evidence>
<dbReference type="PANTHER" id="PTHR30529:SF1">
    <property type="entry name" value="CYTOCHROME B561 HOMOLOG 2"/>
    <property type="match status" value="1"/>
</dbReference>
<comment type="subcellular location">
    <subcellularLocation>
        <location evidence="2">Cell membrane</location>
        <topology evidence="2">Multi-pass membrane protein</topology>
    </subcellularLocation>
</comment>
<dbReference type="OrthoDB" id="8723024at2"/>
<feature type="domain" description="Cytochrome b561 bacterial/Ni-hydrogenase" evidence="14">
    <location>
        <begin position="10"/>
        <end position="177"/>
    </location>
</feature>
<keyword evidence="16" id="KW-1185">Reference proteome</keyword>
<evidence type="ECO:0000256" key="10">
    <source>
        <dbReference type="ARBA" id="ARBA00023004"/>
    </source>
</evidence>
<keyword evidence="8" id="KW-0249">Electron transport</keyword>
<dbReference type="SUPFAM" id="SSF81342">
    <property type="entry name" value="Transmembrane di-heme cytochromes"/>
    <property type="match status" value="1"/>
</dbReference>
<evidence type="ECO:0000256" key="8">
    <source>
        <dbReference type="ARBA" id="ARBA00022982"/>
    </source>
</evidence>
<dbReference type="InterPro" id="IPR016174">
    <property type="entry name" value="Di-haem_cyt_TM"/>
</dbReference>
<evidence type="ECO:0000256" key="9">
    <source>
        <dbReference type="ARBA" id="ARBA00022989"/>
    </source>
</evidence>
<evidence type="ECO:0000256" key="11">
    <source>
        <dbReference type="ARBA" id="ARBA00023136"/>
    </source>
</evidence>
<feature type="transmembrane region" description="Helical" evidence="13">
    <location>
        <begin position="145"/>
        <end position="168"/>
    </location>
</feature>
<dbReference type="PANTHER" id="PTHR30529">
    <property type="entry name" value="CYTOCHROME B561"/>
    <property type="match status" value="1"/>
</dbReference>
<keyword evidence="9 13" id="KW-1133">Transmembrane helix</keyword>
<dbReference type="GO" id="GO:0009055">
    <property type="term" value="F:electron transfer activity"/>
    <property type="evidence" value="ECO:0007669"/>
    <property type="project" value="InterPro"/>
</dbReference>
<evidence type="ECO:0000256" key="13">
    <source>
        <dbReference type="SAM" id="Phobius"/>
    </source>
</evidence>
<dbReference type="GO" id="GO:0005886">
    <property type="term" value="C:plasma membrane"/>
    <property type="evidence" value="ECO:0007669"/>
    <property type="project" value="UniProtKB-SubCell"/>
</dbReference>
<reference evidence="16" key="1">
    <citation type="submission" date="2015-08" db="EMBL/GenBank/DDBJ databases">
        <authorList>
            <person name="Varghese N."/>
        </authorList>
    </citation>
    <scope>NUCLEOTIDE SEQUENCE [LARGE SCALE GENOMIC DNA]</scope>
    <source>
        <strain evidence="16">DSM 18181</strain>
    </source>
</reference>
<keyword evidence="4" id="KW-1003">Cell membrane</keyword>
<name>A0A0K6HRI3_9BURK</name>
<keyword evidence="5" id="KW-0349">Heme</keyword>
<dbReference type="Pfam" id="PF01292">
    <property type="entry name" value="Ni_hydr_CYTB"/>
    <property type="match status" value="1"/>
</dbReference>
<keyword evidence="10" id="KW-0408">Iron</keyword>
<keyword evidence="6 13" id="KW-0812">Transmembrane</keyword>
<evidence type="ECO:0000313" key="16">
    <source>
        <dbReference type="Proteomes" id="UP000183649"/>
    </source>
</evidence>
<sequence length="177" mass="19232">MSAAVLPSGRYHFVSRGFHWALVALIALEYPLAWLMTDHRGAPEDALAAWHVGVGTTILGLFLLRLLWRAVRKPPPHPPMPAWQARAAQATHGLLYLGFLLLPLLGWMAASARAWPVHAMGLIPLPTLFPANTTWAGLLGDAHQAVAIGLLGLIGLHVAAALFHTFVLRDGSLRRML</sequence>
<evidence type="ECO:0000256" key="1">
    <source>
        <dbReference type="ARBA" id="ARBA00001970"/>
    </source>
</evidence>
<feature type="transmembrane region" description="Helical" evidence="13">
    <location>
        <begin position="94"/>
        <end position="115"/>
    </location>
</feature>
<feature type="transmembrane region" description="Helical" evidence="13">
    <location>
        <begin position="48"/>
        <end position="68"/>
    </location>
</feature>
<dbReference type="AlphaFoldDB" id="A0A0K6HRI3"/>
<evidence type="ECO:0000256" key="2">
    <source>
        <dbReference type="ARBA" id="ARBA00004651"/>
    </source>
</evidence>
<evidence type="ECO:0000256" key="6">
    <source>
        <dbReference type="ARBA" id="ARBA00022692"/>
    </source>
</evidence>
<evidence type="ECO:0000256" key="7">
    <source>
        <dbReference type="ARBA" id="ARBA00022723"/>
    </source>
</evidence>
<dbReference type="RefSeq" id="WP_055449168.1">
    <property type="nucleotide sequence ID" value="NZ_CYHF01000001.1"/>
</dbReference>